<dbReference type="PANTHER" id="PTHR43046:SF14">
    <property type="entry name" value="MUTT_NUDIX FAMILY PROTEIN"/>
    <property type="match status" value="1"/>
</dbReference>
<dbReference type="RefSeq" id="WP_023401936.1">
    <property type="nucleotide sequence ID" value="NZ_AUSV01000134.1"/>
</dbReference>
<dbReference type="PROSITE" id="PS51462">
    <property type="entry name" value="NUDIX"/>
    <property type="match status" value="1"/>
</dbReference>
<dbReference type="InterPro" id="IPR020084">
    <property type="entry name" value="NUDIX_hydrolase_CS"/>
</dbReference>
<dbReference type="PATRIC" id="fig|1353533.3.peg.5109"/>
<protein>
    <submittedName>
        <fullName evidence="5">ADP-ribose pyrophosphatase</fullName>
    </submittedName>
</protein>
<proteinExistence type="inferred from homology"/>
<gene>
    <name evidence="5" type="ORF">PL2TA16_01683</name>
</gene>
<dbReference type="EMBL" id="AUSV01000134">
    <property type="protein sequence ID" value="ESP90579.1"/>
    <property type="molecule type" value="Genomic_DNA"/>
</dbReference>
<evidence type="ECO:0000256" key="3">
    <source>
        <dbReference type="RuleBase" id="RU003476"/>
    </source>
</evidence>
<dbReference type="SUPFAM" id="SSF55811">
    <property type="entry name" value="Nudix"/>
    <property type="match status" value="1"/>
</dbReference>
<dbReference type="InterPro" id="IPR015797">
    <property type="entry name" value="NUDIX_hydrolase-like_dom_sf"/>
</dbReference>
<evidence type="ECO:0000256" key="1">
    <source>
        <dbReference type="ARBA" id="ARBA00001946"/>
    </source>
</evidence>
<dbReference type="Proteomes" id="UP000017820">
    <property type="component" value="Unassembled WGS sequence"/>
</dbReference>
<dbReference type="PRINTS" id="PR00502">
    <property type="entry name" value="NUDIXFAMILY"/>
</dbReference>
<dbReference type="InterPro" id="IPR020476">
    <property type="entry name" value="Nudix_hydrolase"/>
</dbReference>
<feature type="domain" description="Nudix hydrolase" evidence="4">
    <location>
        <begin position="2"/>
        <end position="142"/>
    </location>
</feature>
<dbReference type="Pfam" id="PF00293">
    <property type="entry name" value="NUDIX"/>
    <property type="match status" value="1"/>
</dbReference>
<sequence>MEHRICVGAFVVQDDKLLMVNHKRAGRYNFWVSPGGGVKGVESLEEAVIREVKEETGLDVSVNKLMYIEQMHFPKERSVKFWYHCELTGGTLDCTAQEATIEYIVDATFMDRETLEVNEVYPPMLKEDFWEKVKQPSVQPKVIELRELINY</sequence>
<keyword evidence="2 3" id="KW-0378">Hydrolase</keyword>
<comment type="similarity">
    <text evidence="3">Belongs to the Nudix hydrolase family.</text>
</comment>
<reference evidence="5 6" key="1">
    <citation type="submission" date="2013-07" db="EMBL/GenBank/DDBJ databases">
        <title>Draft genome sequence of Pseudoalteromonas luteoviolacea 2ta16.</title>
        <authorList>
            <person name="Allen E.E."/>
            <person name="Azam F."/>
            <person name="Podell S."/>
        </authorList>
    </citation>
    <scope>NUCLEOTIDE SEQUENCE [LARGE SCALE GENOMIC DNA]</scope>
    <source>
        <strain evidence="5 6">2ta16</strain>
    </source>
</reference>
<accession>V4HRM8</accession>
<evidence type="ECO:0000313" key="5">
    <source>
        <dbReference type="EMBL" id="ESP90579.1"/>
    </source>
</evidence>
<comment type="caution">
    <text evidence="5">The sequence shown here is derived from an EMBL/GenBank/DDBJ whole genome shotgun (WGS) entry which is preliminary data.</text>
</comment>
<dbReference type="AlphaFoldDB" id="V4HRM8"/>
<dbReference type="InterPro" id="IPR000086">
    <property type="entry name" value="NUDIX_hydrolase_dom"/>
</dbReference>
<evidence type="ECO:0000313" key="6">
    <source>
        <dbReference type="Proteomes" id="UP000017820"/>
    </source>
</evidence>
<evidence type="ECO:0000256" key="2">
    <source>
        <dbReference type="ARBA" id="ARBA00022801"/>
    </source>
</evidence>
<dbReference type="PROSITE" id="PS00893">
    <property type="entry name" value="NUDIX_BOX"/>
    <property type="match status" value="1"/>
</dbReference>
<dbReference type="Gene3D" id="3.90.79.10">
    <property type="entry name" value="Nucleoside Triphosphate Pyrophosphohydrolase"/>
    <property type="match status" value="1"/>
</dbReference>
<dbReference type="PANTHER" id="PTHR43046">
    <property type="entry name" value="GDP-MANNOSE MANNOSYL HYDROLASE"/>
    <property type="match status" value="1"/>
</dbReference>
<evidence type="ECO:0000259" key="4">
    <source>
        <dbReference type="PROSITE" id="PS51462"/>
    </source>
</evidence>
<dbReference type="GO" id="GO:0016787">
    <property type="term" value="F:hydrolase activity"/>
    <property type="evidence" value="ECO:0007669"/>
    <property type="project" value="UniProtKB-KW"/>
</dbReference>
<organism evidence="5 6">
    <name type="scientific">Pseudoalteromonas luteoviolacea (strain 2ta16)</name>
    <dbReference type="NCBI Taxonomy" id="1353533"/>
    <lineage>
        <taxon>Bacteria</taxon>
        <taxon>Pseudomonadati</taxon>
        <taxon>Pseudomonadota</taxon>
        <taxon>Gammaproteobacteria</taxon>
        <taxon>Alteromonadales</taxon>
        <taxon>Pseudoalteromonadaceae</taxon>
        <taxon>Pseudoalteromonas</taxon>
    </lineage>
</organism>
<name>V4HRM8_PSEL2</name>
<comment type="cofactor">
    <cofactor evidence="1">
        <name>Mg(2+)</name>
        <dbReference type="ChEBI" id="CHEBI:18420"/>
    </cofactor>
</comment>